<reference evidence="2" key="2">
    <citation type="submission" date="2022-01" db="EMBL/GenBank/DDBJ databases">
        <authorList>
            <person name="Yamashiro T."/>
            <person name="Shiraishi A."/>
            <person name="Satake H."/>
            <person name="Nakayama K."/>
        </authorList>
    </citation>
    <scope>NUCLEOTIDE SEQUENCE</scope>
</reference>
<dbReference type="EMBL" id="BQNB010019325">
    <property type="protein sequence ID" value="GJT84108.1"/>
    <property type="molecule type" value="Genomic_DNA"/>
</dbReference>
<evidence type="ECO:0000313" key="3">
    <source>
        <dbReference type="Proteomes" id="UP001151760"/>
    </source>
</evidence>
<feature type="compositionally biased region" description="Pro residues" evidence="1">
    <location>
        <begin position="171"/>
        <end position="180"/>
    </location>
</feature>
<comment type="caution">
    <text evidence="2">The sequence shown here is derived from an EMBL/GenBank/DDBJ whole genome shotgun (WGS) entry which is preliminary data.</text>
</comment>
<feature type="region of interest" description="Disordered" evidence="1">
    <location>
        <begin position="169"/>
        <end position="190"/>
    </location>
</feature>
<feature type="compositionally biased region" description="Basic and acidic residues" evidence="1">
    <location>
        <begin position="102"/>
        <end position="115"/>
    </location>
</feature>
<evidence type="ECO:0000313" key="2">
    <source>
        <dbReference type="EMBL" id="GJT84108.1"/>
    </source>
</evidence>
<reference evidence="2" key="1">
    <citation type="journal article" date="2022" name="Int. J. Mol. Sci.">
        <title>Draft Genome of Tanacetum Coccineum: Genomic Comparison of Closely Related Tanacetum-Family Plants.</title>
        <authorList>
            <person name="Yamashiro T."/>
            <person name="Shiraishi A."/>
            <person name="Nakayama K."/>
            <person name="Satake H."/>
        </authorList>
    </citation>
    <scope>NUCLEOTIDE SEQUENCE</scope>
</reference>
<proteinExistence type="predicted"/>
<feature type="region of interest" description="Disordered" evidence="1">
    <location>
        <begin position="93"/>
        <end position="115"/>
    </location>
</feature>
<accession>A0ABQ5H8B6</accession>
<protein>
    <submittedName>
        <fullName evidence="2">Uncharacterized protein</fullName>
    </submittedName>
</protein>
<organism evidence="2 3">
    <name type="scientific">Tanacetum coccineum</name>
    <dbReference type="NCBI Taxonomy" id="301880"/>
    <lineage>
        <taxon>Eukaryota</taxon>
        <taxon>Viridiplantae</taxon>
        <taxon>Streptophyta</taxon>
        <taxon>Embryophyta</taxon>
        <taxon>Tracheophyta</taxon>
        <taxon>Spermatophyta</taxon>
        <taxon>Magnoliopsida</taxon>
        <taxon>eudicotyledons</taxon>
        <taxon>Gunneridae</taxon>
        <taxon>Pentapetalae</taxon>
        <taxon>asterids</taxon>
        <taxon>campanulids</taxon>
        <taxon>Asterales</taxon>
        <taxon>Asteraceae</taxon>
        <taxon>Asteroideae</taxon>
        <taxon>Anthemideae</taxon>
        <taxon>Anthemidinae</taxon>
        <taxon>Tanacetum</taxon>
    </lineage>
</organism>
<gene>
    <name evidence="2" type="ORF">Tco_1058450</name>
</gene>
<name>A0ABQ5H8B6_9ASTR</name>
<keyword evidence="3" id="KW-1185">Reference proteome</keyword>
<dbReference type="Proteomes" id="UP001151760">
    <property type="component" value="Unassembled WGS sequence"/>
</dbReference>
<sequence length="279" mass="31216">MDWNLGPRPTSIESTQFTLRYEISALKQDTFKIKSIMIEIFKVFKGQSSLAPSYSMQTTTLAITEGIATVRGEKFTHAVTEEPLSLLHTKGENNDMETQETEVEKEPEKEITEEVPTRPTRVVSILIVRPITRTNPETAFIKSSSRPSLTNTILEIPIPQPTGLVIDITPPKQPKSPPVAPKADKGKGITTDETEEPKEALYQIINDEIQAHMDKKEKIKKADVEEKLLAMSKPKLIKIVQEEATKASVDPKILSSAKGGQEFKKIQDAKLKVFNREHS</sequence>
<evidence type="ECO:0000256" key="1">
    <source>
        <dbReference type="SAM" id="MobiDB-lite"/>
    </source>
</evidence>